<organism evidence="4 5">
    <name type="scientific">Campylobacter iguaniorum</name>
    <dbReference type="NCBI Taxonomy" id="1244531"/>
    <lineage>
        <taxon>Bacteria</taxon>
        <taxon>Pseudomonadati</taxon>
        <taxon>Campylobacterota</taxon>
        <taxon>Epsilonproteobacteria</taxon>
        <taxon>Campylobacterales</taxon>
        <taxon>Campylobacteraceae</taxon>
        <taxon>Campylobacter</taxon>
    </lineage>
</organism>
<dbReference type="RefSeq" id="WP_144242201.1">
    <property type="nucleotide sequence ID" value="NZ_CP009044.1"/>
</dbReference>
<dbReference type="AlphaFoldDB" id="A0A076FBN1"/>
<feature type="domain" description="SH3b" evidence="3">
    <location>
        <begin position="123"/>
        <end position="187"/>
    </location>
</feature>
<geneLocation type="plasmid" evidence="4 5">
    <name>pCIG1485E</name>
</geneLocation>
<keyword evidence="2" id="KW-0732">Signal</keyword>
<evidence type="ECO:0000256" key="2">
    <source>
        <dbReference type="SAM" id="SignalP"/>
    </source>
</evidence>
<evidence type="ECO:0000313" key="5">
    <source>
        <dbReference type="Proteomes" id="UP000028486"/>
    </source>
</evidence>
<keyword evidence="1" id="KW-0175">Coiled coil</keyword>
<dbReference type="Gene3D" id="2.30.30.40">
    <property type="entry name" value="SH3 Domains"/>
    <property type="match status" value="1"/>
</dbReference>
<evidence type="ECO:0000256" key="1">
    <source>
        <dbReference type="SAM" id="Coils"/>
    </source>
</evidence>
<accession>A0A076FBN1</accession>
<dbReference type="EMBL" id="CP009044">
    <property type="protein sequence ID" value="AII15635.1"/>
    <property type="molecule type" value="Genomic_DNA"/>
</dbReference>
<dbReference type="InterPro" id="IPR003646">
    <property type="entry name" value="SH3-like_bac-type"/>
</dbReference>
<evidence type="ECO:0000259" key="3">
    <source>
        <dbReference type="SMART" id="SM00287"/>
    </source>
</evidence>
<dbReference type="KEGG" id="caj:CIG1485E_a0110"/>
<sequence length="191" mass="21590">MTDTFIKASLHKSKTAIIAVSLMASTSLFANDVEKNMETMQKAIIKLIGHYDETNNALEIVNQKNKTLEAKVAELQTKLKEVQEEQTKMREPRATVEVLGVFAEEPNMVTEKTLYTKTDQENFSTGKVMAQTLHKRKEPTANAKHIGYLKYGEIVDIEEIITNDSGHLWAKLKNGGYASTKWIEIQTKTKE</sequence>
<proteinExistence type="predicted"/>
<protein>
    <recommendedName>
        <fullName evidence="3">SH3b domain-containing protein</fullName>
    </recommendedName>
</protein>
<name>A0A076FBN1_9BACT</name>
<evidence type="ECO:0000313" key="4">
    <source>
        <dbReference type="EMBL" id="AII15635.1"/>
    </source>
</evidence>
<keyword evidence="5" id="KW-1185">Reference proteome</keyword>
<feature type="signal peptide" evidence="2">
    <location>
        <begin position="1"/>
        <end position="30"/>
    </location>
</feature>
<gene>
    <name evidence="4" type="ORF">CIG1485E_a0110</name>
</gene>
<keyword evidence="4" id="KW-0614">Plasmid</keyword>
<reference evidence="4 5" key="1">
    <citation type="journal article" date="2014" name="Genome Announc.">
        <title>Complete Genome Sequence of Campylobacter iguaniorum Strain 1485ET, Isolated from a Bearded Dragon (Pogona vitticeps).</title>
        <authorList>
            <person name="Gilbert M.J."/>
            <person name="Miller W.G."/>
            <person name="Yee E."/>
            <person name="Kik M."/>
            <person name="Wagenaar J.A."/>
            <person name="Duim B."/>
        </authorList>
    </citation>
    <scope>NUCLEOTIDE SEQUENCE [LARGE SCALE GENOMIC DNA]</scope>
    <source>
        <strain evidence="4 5">1485E</strain>
        <plasmid evidence="4">pCIG1485E</plasmid>
    </source>
</reference>
<feature type="chain" id="PRO_5001711662" description="SH3b domain-containing protein" evidence="2">
    <location>
        <begin position="31"/>
        <end position="191"/>
    </location>
</feature>
<dbReference type="SMART" id="SM00287">
    <property type="entry name" value="SH3b"/>
    <property type="match status" value="1"/>
</dbReference>
<dbReference type="HOGENOM" id="CLU_1419129_0_0_7"/>
<feature type="coiled-coil region" evidence="1">
    <location>
        <begin position="51"/>
        <end position="85"/>
    </location>
</feature>
<dbReference type="Proteomes" id="UP000028486">
    <property type="component" value="Plasmid pCIG1485E"/>
</dbReference>